<dbReference type="PANTHER" id="PTHR30007">
    <property type="entry name" value="PHP DOMAIN PROTEIN"/>
    <property type="match status" value="1"/>
</dbReference>
<evidence type="ECO:0000259" key="2">
    <source>
        <dbReference type="Pfam" id="PF13340"/>
    </source>
</evidence>
<feature type="domain" description="Transposase IS4-like" evidence="1">
    <location>
        <begin position="111"/>
        <end position="264"/>
    </location>
</feature>
<feature type="domain" description="Insertion element IS402-like" evidence="2">
    <location>
        <begin position="22"/>
        <end position="94"/>
    </location>
</feature>
<dbReference type="Pfam" id="PF01609">
    <property type="entry name" value="DDE_Tnp_1"/>
    <property type="match status" value="1"/>
</dbReference>
<dbReference type="GO" id="GO:0006313">
    <property type="term" value="P:DNA transposition"/>
    <property type="evidence" value="ECO:0007669"/>
    <property type="project" value="InterPro"/>
</dbReference>
<dbReference type="Pfam" id="PF13340">
    <property type="entry name" value="DUF4096"/>
    <property type="match status" value="1"/>
</dbReference>
<dbReference type="PANTHER" id="PTHR30007:SF0">
    <property type="entry name" value="TRANSPOSASE"/>
    <property type="match status" value="1"/>
</dbReference>
<dbReference type="Proteomes" id="UP000049455">
    <property type="component" value="Unassembled WGS sequence"/>
</dbReference>
<dbReference type="InterPro" id="IPR025161">
    <property type="entry name" value="IS402-like_dom"/>
</dbReference>
<accession>A0A0M7BDC3</accession>
<dbReference type="GO" id="GO:0003677">
    <property type="term" value="F:DNA binding"/>
    <property type="evidence" value="ECO:0007669"/>
    <property type="project" value="InterPro"/>
</dbReference>
<dbReference type="GO" id="GO:0004803">
    <property type="term" value="F:transposase activity"/>
    <property type="evidence" value="ECO:0007669"/>
    <property type="project" value="InterPro"/>
</dbReference>
<sequence>MPWTETARLEYDRRGGRYASDLTDREWALIEPFMPSPRRIGRPRTTDLREVMNAILYMASTGCQWAYLPKDFPPPSTVQRYFYEWRDSGRLKAINQYLVMAARERDGRDATPSAGVIDCQSVKTTERGGVSGFDAGKKVKGRKRHIVTDTLGLMVGLVAHAADIQDRDGAPAVLQSIRHAFPRLRHVFADGGYAGPKLRSALDKIGDWTLEIVKRSDAAKGFEVLPRRWVVERAFAWLGRCRRLAKDWEKTIASAEAWITIAHIRRVTRHLARHCQTS</sequence>
<evidence type="ECO:0000259" key="1">
    <source>
        <dbReference type="Pfam" id="PF01609"/>
    </source>
</evidence>
<evidence type="ECO:0000313" key="3">
    <source>
        <dbReference type="EMBL" id="CUH40179.1"/>
    </source>
</evidence>
<reference evidence="3 4" key="1">
    <citation type="submission" date="2015-09" db="EMBL/GenBank/DDBJ databases">
        <authorList>
            <person name="Jackson K.R."/>
            <person name="Lunt B.L."/>
            <person name="Fisher J.N.B."/>
            <person name="Gardner A.V."/>
            <person name="Bailey M.E."/>
            <person name="Deus L.M."/>
            <person name="Earl A.S."/>
            <person name="Gibby P.D."/>
            <person name="Hartmann K.A."/>
            <person name="Liu J.E."/>
            <person name="Manci A.M."/>
            <person name="Nielsen D.A."/>
            <person name="Solomon M.B."/>
            <person name="Breakwell D.P."/>
            <person name="Burnett S.H."/>
            <person name="Grose J.H."/>
        </authorList>
    </citation>
    <scope>NUCLEOTIDE SEQUENCE [LARGE SCALE GENOMIC DNA]</scope>
    <source>
        <strain evidence="3 4">CECT 7799</strain>
    </source>
</reference>
<organism evidence="3 4">
    <name type="scientific">Jannaschia seosinensis</name>
    <dbReference type="NCBI Taxonomy" id="313367"/>
    <lineage>
        <taxon>Bacteria</taxon>
        <taxon>Pseudomonadati</taxon>
        <taxon>Pseudomonadota</taxon>
        <taxon>Alphaproteobacteria</taxon>
        <taxon>Rhodobacterales</taxon>
        <taxon>Roseobacteraceae</taxon>
        <taxon>Jannaschia</taxon>
    </lineage>
</organism>
<protein>
    <submittedName>
        <fullName evidence="3">Transposase</fullName>
    </submittedName>
</protein>
<dbReference type="AlphaFoldDB" id="A0A0M7BDC3"/>
<dbReference type="STRING" id="313367.JSE7799_02909"/>
<dbReference type="OrthoDB" id="32553at2"/>
<keyword evidence="4" id="KW-1185">Reference proteome</keyword>
<dbReference type="EMBL" id="CYPR01000196">
    <property type="protein sequence ID" value="CUH40179.1"/>
    <property type="molecule type" value="Genomic_DNA"/>
</dbReference>
<evidence type="ECO:0000313" key="4">
    <source>
        <dbReference type="Proteomes" id="UP000049455"/>
    </source>
</evidence>
<dbReference type="InterPro" id="IPR002559">
    <property type="entry name" value="Transposase_11"/>
</dbReference>
<name>A0A0M7BDC3_9RHOB</name>
<dbReference type="NCBIfam" id="NF033580">
    <property type="entry name" value="transpos_IS5_3"/>
    <property type="match status" value="1"/>
</dbReference>
<dbReference type="RefSeq" id="WP_055664255.1">
    <property type="nucleotide sequence ID" value="NZ_CYPR01000196.1"/>
</dbReference>
<gene>
    <name evidence="3" type="ORF">JSE7799_02909</name>
</gene>
<proteinExistence type="predicted"/>